<evidence type="ECO:0000313" key="3">
    <source>
        <dbReference type="Proteomes" id="UP000019241"/>
    </source>
</evidence>
<name>W7DTC3_9LIST</name>
<feature type="transmembrane region" description="Helical" evidence="1">
    <location>
        <begin position="28"/>
        <end position="51"/>
    </location>
</feature>
<keyword evidence="1" id="KW-0472">Membrane</keyword>
<dbReference type="Proteomes" id="UP000019241">
    <property type="component" value="Unassembled WGS sequence"/>
</dbReference>
<keyword evidence="1" id="KW-1133">Transmembrane helix</keyword>
<protein>
    <submittedName>
        <fullName evidence="2">Uncharacterized protein</fullName>
    </submittedName>
</protein>
<sequence>MLIFYLLIIIVCAFVCIALESNKQGKRGLLFWLVFATGIFFFNSSWSNVFLKNKVGASRNKD</sequence>
<gene>
    <name evidence="2" type="ORF">MCOL2_08576</name>
</gene>
<reference evidence="2 3" key="1">
    <citation type="submission" date="2012-12" db="EMBL/GenBank/DDBJ databases">
        <title>Novel taxa of Listeriaceae from agricultural environments in the United States.</title>
        <authorList>
            <person name="den Bakker H.C."/>
            <person name="Allred A."/>
            <person name="Warchocki S."/>
            <person name="Wright E.M."/>
            <person name="Burrell A."/>
            <person name="Nightingale K.K."/>
            <person name="Kephart D."/>
            <person name="Wiedmann M."/>
        </authorList>
    </citation>
    <scope>NUCLEOTIDE SEQUENCE [LARGE SCALE GENOMIC DNA]</scope>
    <source>
        <strain evidence="2 3">FSL S10-1203</strain>
    </source>
</reference>
<evidence type="ECO:0000313" key="2">
    <source>
        <dbReference type="EMBL" id="EUJ57924.1"/>
    </source>
</evidence>
<dbReference type="EMBL" id="AODM01000027">
    <property type="protein sequence ID" value="EUJ57924.1"/>
    <property type="molecule type" value="Genomic_DNA"/>
</dbReference>
<accession>W7DTC3</accession>
<evidence type="ECO:0000256" key="1">
    <source>
        <dbReference type="SAM" id="Phobius"/>
    </source>
</evidence>
<comment type="caution">
    <text evidence="2">The sequence shown here is derived from an EMBL/GenBank/DDBJ whole genome shotgun (WGS) entry which is preliminary data.</text>
</comment>
<dbReference type="PATRIC" id="fig|1265822.4.peg.1750"/>
<keyword evidence="1" id="KW-0812">Transmembrane</keyword>
<proteinExistence type="predicted"/>
<organism evidence="2 3">
    <name type="scientific">Listeria fleischmannii FSL S10-1203</name>
    <dbReference type="NCBI Taxonomy" id="1265822"/>
    <lineage>
        <taxon>Bacteria</taxon>
        <taxon>Bacillati</taxon>
        <taxon>Bacillota</taxon>
        <taxon>Bacilli</taxon>
        <taxon>Bacillales</taxon>
        <taxon>Listeriaceae</taxon>
        <taxon>Listeria</taxon>
    </lineage>
</organism>
<dbReference type="AlphaFoldDB" id="W7DTC3"/>